<dbReference type="PRINTS" id="PR00977">
    <property type="entry name" value="SCYTLDPTASE"/>
</dbReference>
<evidence type="ECO:0000256" key="2">
    <source>
        <dbReference type="PIRSR" id="PIRSR600250-51"/>
    </source>
</evidence>
<feature type="active site" description="Proton acceptor" evidence="1">
    <location>
        <position position="238"/>
    </location>
</feature>
<dbReference type="PANTHER" id="PTHR37536:SF1">
    <property type="entry name" value="ASPERGILLOPEPSIN, PUTAITVE (AFU_ORTHOLOGUE AFUA_7G01200)"/>
    <property type="match status" value="1"/>
</dbReference>
<dbReference type="Proteomes" id="UP001150941">
    <property type="component" value="Unassembled WGS sequence"/>
</dbReference>
<evidence type="ECO:0000313" key="4">
    <source>
        <dbReference type="Proteomes" id="UP001150941"/>
    </source>
</evidence>
<dbReference type="InterPro" id="IPR013320">
    <property type="entry name" value="ConA-like_dom_sf"/>
</dbReference>
<dbReference type="InterPro" id="IPR038656">
    <property type="entry name" value="Peptidase_G1_sf"/>
</dbReference>
<dbReference type="InterPro" id="IPR000250">
    <property type="entry name" value="Peptidase_G1"/>
</dbReference>
<gene>
    <name evidence="3" type="ORF">N7468_007868</name>
</gene>
<dbReference type="PANTHER" id="PTHR37536">
    <property type="entry name" value="PUTATIVE (AFU_ORTHOLOGUE AFUA_3G02970)-RELATED"/>
    <property type="match status" value="1"/>
</dbReference>
<comment type="caution">
    <text evidence="3">The sequence shown here is derived from an EMBL/GenBank/DDBJ whole genome shotgun (WGS) entry which is preliminary data.</text>
</comment>
<proteinExistence type="predicted"/>
<dbReference type="CDD" id="cd13426">
    <property type="entry name" value="Peptidase_G1"/>
    <property type="match status" value="1"/>
</dbReference>
<evidence type="ECO:0000256" key="1">
    <source>
        <dbReference type="PIRSR" id="PIRSR600250-50"/>
    </source>
</evidence>
<dbReference type="OrthoDB" id="2862635at2759"/>
<reference evidence="3" key="2">
    <citation type="journal article" date="2023" name="IMA Fungus">
        <title>Comparative genomic study of the Penicillium genus elucidates a diverse pangenome and 15 lateral gene transfer events.</title>
        <authorList>
            <person name="Petersen C."/>
            <person name="Sorensen T."/>
            <person name="Nielsen M.R."/>
            <person name="Sondergaard T.E."/>
            <person name="Sorensen J.L."/>
            <person name="Fitzpatrick D.A."/>
            <person name="Frisvad J.C."/>
            <person name="Nielsen K.L."/>
        </authorList>
    </citation>
    <scope>NUCLEOTIDE SEQUENCE</scope>
    <source>
        <strain evidence="3">IBT 19713</strain>
    </source>
</reference>
<dbReference type="Pfam" id="PF01828">
    <property type="entry name" value="Peptidase_A4"/>
    <property type="match status" value="1"/>
</dbReference>
<organism evidence="3 4">
    <name type="scientific">Penicillium chermesinum</name>
    <dbReference type="NCBI Taxonomy" id="63820"/>
    <lineage>
        <taxon>Eukaryota</taxon>
        <taxon>Fungi</taxon>
        <taxon>Dikarya</taxon>
        <taxon>Ascomycota</taxon>
        <taxon>Pezizomycotina</taxon>
        <taxon>Eurotiomycetes</taxon>
        <taxon>Eurotiomycetidae</taxon>
        <taxon>Eurotiales</taxon>
        <taxon>Aspergillaceae</taxon>
        <taxon>Penicillium</taxon>
    </lineage>
</organism>
<sequence length="306" mass="33221">MNRCYFVHYEWNVLTFTVRKIFPSYVCLHWSVPRRVRPSSFDDRAPARTGSIADYIHHLNTTEDSLARTSPTADYIHHLDTTQSPEDSPATSENWSGAVLTGTGVTGVTGTFVVPDPIPPADADPLTQYCGTSWVGVDGDGAVCSGALMQAGVQWCVRQDEEPTFYAWQEWVPDEPSEVVFEDFEVAAGDEIRVTVNATDSTSGNALIENLSTGASAAHIWAGMDTALCEKTAEWITEDATLDGVYGRQLQPFANYGSVVFTNNYAFVGGQKVGVADAAPLDMVQNNVLVSQGSISDGEVITTYEL</sequence>
<dbReference type="SUPFAM" id="SSF49899">
    <property type="entry name" value="Concanavalin A-like lectins/glucanases"/>
    <property type="match status" value="1"/>
</dbReference>
<protein>
    <submittedName>
        <fullName evidence="3">Aspergillopepsin-2</fullName>
    </submittedName>
</protein>
<dbReference type="Gene3D" id="2.60.120.700">
    <property type="entry name" value="Peptidase G1"/>
    <property type="match status" value="1"/>
</dbReference>
<dbReference type="EMBL" id="JAPQKS010000006">
    <property type="protein sequence ID" value="KAJ5223326.1"/>
    <property type="molecule type" value="Genomic_DNA"/>
</dbReference>
<keyword evidence="2" id="KW-1015">Disulfide bond</keyword>
<dbReference type="GO" id="GO:0070007">
    <property type="term" value="F:glutamic-type endopeptidase activity"/>
    <property type="evidence" value="ECO:0007669"/>
    <property type="project" value="InterPro"/>
</dbReference>
<feature type="disulfide bond" evidence="2">
    <location>
        <begin position="144"/>
        <end position="229"/>
    </location>
</feature>
<dbReference type="GeneID" id="83204467"/>
<accession>A0A9W9THU7</accession>
<name>A0A9W9THU7_9EURO</name>
<evidence type="ECO:0000313" key="3">
    <source>
        <dbReference type="EMBL" id="KAJ5223326.1"/>
    </source>
</evidence>
<feature type="disulfide bond" evidence="2">
    <location>
        <begin position="130"/>
        <end position="156"/>
    </location>
</feature>
<keyword evidence="4" id="KW-1185">Reference proteome</keyword>
<dbReference type="AlphaFoldDB" id="A0A9W9THU7"/>
<dbReference type="GO" id="GO:0006508">
    <property type="term" value="P:proteolysis"/>
    <property type="evidence" value="ECO:0007669"/>
    <property type="project" value="InterPro"/>
</dbReference>
<reference evidence="3" key="1">
    <citation type="submission" date="2022-11" db="EMBL/GenBank/DDBJ databases">
        <authorList>
            <person name="Petersen C."/>
        </authorList>
    </citation>
    <scope>NUCLEOTIDE SEQUENCE</scope>
    <source>
        <strain evidence="3">IBT 19713</strain>
    </source>
</reference>
<dbReference type="RefSeq" id="XP_058327509.1">
    <property type="nucleotide sequence ID" value="XM_058477164.1"/>
</dbReference>